<gene>
    <name evidence="19" type="ORF">EYR41_011463</name>
</gene>
<comment type="caution">
    <text evidence="19">The sequence shown here is derived from an EMBL/GenBank/DDBJ whole genome shotgun (WGS) entry which is preliminary data.</text>
</comment>
<dbReference type="OrthoDB" id="10016597at2759"/>
<keyword evidence="16" id="KW-0137">Centromere</keyword>
<organism evidence="19 20">
    <name type="scientific">Orbilia oligospora</name>
    <name type="common">Nematode-trapping fungus</name>
    <name type="synonym">Arthrobotrys oligospora</name>
    <dbReference type="NCBI Taxonomy" id="2813651"/>
    <lineage>
        <taxon>Eukaryota</taxon>
        <taxon>Fungi</taxon>
        <taxon>Dikarya</taxon>
        <taxon>Ascomycota</taxon>
        <taxon>Pezizomycotina</taxon>
        <taxon>Orbiliomycetes</taxon>
        <taxon>Orbiliales</taxon>
        <taxon>Orbiliaceae</taxon>
        <taxon>Orbilia</taxon>
    </lineage>
</organism>
<sequence>MTAMARTMAVRNMVVIVISAEPESDVSARLPRGSEVHENPRTEQPPAHCIALHCNIMSILNNKFERHLSQIEEAANDISSMRFSKPGIFTNSQVVRPPITSLIRDTSPYERVLFSSTLNEEFTEGPSTLPAKSGLLGSLLDGNLVHQVQSTVKTAQLKGDGDVEMLLQGAEDLARIYPIPGLDERIEQLRSRYQDLFSSVALHEELVAAQRAQLDLQRGTTKGGLIVHKAKAPKATRDTSTKAEIQDEEIAIRQLEVRKFEMESEIRELDRRLTGPISKAF</sequence>
<dbReference type="GO" id="GO:0008608">
    <property type="term" value="P:attachment of spindle microtubules to kinetochore"/>
    <property type="evidence" value="ECO:0007669"/>
    <property type="project" value="InterPro"/>
</dbReference>
<evidence type="ECO:0000256" key="12">
    <source>
        <dbReference type="ARBA" id="ARBA00023054"/>
    </source>
</evidence>
<evidence type="ECO:0000256" key="9">
    <source>
        <dbReference type="ARBA" id="ARBA00022776"/>
    </source>
</evidence>
<keyword evidence="7" id="KW-0132">Cell division</keyword>
<evidence type="ECO:0000256" key="6">
    <source>
        <dbReference type="ARBA" id="ARBA00022490"/>
    </source>
</evidence>
<evidence type="ECO:0000256" key="5">
    <source>
        <dbReference type="ARBA" id="ARBA00022454"/>
    </source>
</evidence>
<evidence type="ECO:0000256" key="7">
    <source>
        <dbReference type="ARBA" id="ARBA00022618"/>
    </source>
</evidence>
<evidence type="ECO:0000313" key="19">
    <source>
        <dbReference type="EMBL" id="TGJ63549.1"/>
    </source>
</evidence>
<evidence type="ECO:0000256" key="11">
    <source>
        <dbReference type="ARBA" id="ARBA00022838"/>
    </source>
</evidence>
<comment type="subcellular location">
    <subcellularLocation>
        <location evidence="3">Chromosome</location>
        <location evidence="3">Centromere</location>
        <location evidence="3">Kinetochore</location>
    </subcellularLocation>
    <subcellularLocation>
        <location evidence="2">Cytoplasm</location>
        <location evidence="2">Cytoskeleton</location>
        <location evidence="2">Spindle</location>
    </subcellularLocation>
    <subcellularLocation>
        <location evidence="1">Nucleus</location>
    </subcellularLocation>
</comment>
<evidence type="ECO:0000313" key="20">
    <source>
        <dbReference type="Proteomes" id="UP000297595"/>
    </source>
</evidence>
<accession>A0A7C8P5N3</accession>
<keyword evidence="9" id="KW-0498">Mitosis</keyword>
<evidence type="ECO:0000256" key="1">
    <source>
        <dbReference type="ARBA" id="ARBA00004123"/>
    </source>
</evidence>
<evidence type="ECO:0000256" key="13">
    <source>
        <dbReference type="ARBA" id="ARBA00023212"/>
    </source>
</evidence>
<name>A0A7C8P5N3_ORBOL</name>
<comment type="similarity">
    <text evidence="4">Belongs to the DASH complex SPC34 family.</text>
</comment>
<keyword evidence="14" id="KW-0539">Nucleus</keyword>
<evidence type="ECO:0000256" key="16">
    <source>
        <dbReference type="ARBA" id="ARBA00023328"/>
    </source>
</evidence>
<keyword evidence="12" id="KW-0175">Coiled coil</keyword>
<keyword evidence="5" id="KW-0158">Chromosome</keyword>
<keyword evidence="15" id="KW-0131">Cell cycle</keyword>
<dbReference type="EMBL" id="SOZJ01000008">
    <property type="protein sequence ID" value="TGJ63549.1"/>
    <property type="molecule type" value="Genomic_DNA"/>
</dbReference>
<protein>
    <recommendedName>
        <fullName evidence="17">DASH complex subunit SPC34</fullName>
    </recommendedName>
    <alternativeName>
        <fullName evidence="18">Outer kinetochore protein SPC34</fullName>
    </alternativeName>
</protein>
<keyword evidence="8" id="KW-0493">Microtubule</keyword>
<evidence type="ECO:0000256" key="8">
    <source>
        <dbReference type="ARBA" id="ARBA00022701"/>
    </source>
</evidence>
<keyword evidence="11" id="KW-0995">Kinetochore</keyword>
<dbReference type="Pfam" id="PF08657">
    <property type="entry name" value="DASH_Spc34"/>
    <property type="match status" value="2"/>
</dbReference>
<evidence type="ECO:0000256" key="17">
    <source>
        <dbReference type="ARBA" id="ARBA00044112"/>
    </source>
</evidence>
<evidence type="ECO:0000256" key="3">
    <source>
        <dbReference type="ARBA" id="ARBA00004629"/>
    </source>
</evidence>
<dbReference type="InterPro" id="IPR013966">
    <property type="entry name" value="Spc34"/>
</dbReference>
<dbReference type="GO" id="GO:0042729">
    <property type="term" value="C:DASH complex"/>
    <property type="evidence" value="ECO:0007669"/>
    <property type="project" value="InterPro"/>
</dbReference>
<dbReference type="GO" id="GO:0051301">
    <property type="term" value="P:cell division"/>
    <property type="evidence" value="ECO:0007669"/>
    <property type="project" value="UniProtKB-KW"/>
</dbReference>
<dbReference type="Proteomes" id="UP000297595">
    <property type="component" value="Unassembled WGS sequence"/>
</dbReference>
<evidence type="ECO:0000256" key="10">
    <source>
        <dbReference type="ARBA" id="ARBA00022829"/>
    </source>
</evidence>
<keyword evidence="10" id="KW-0159">Chromosome partition</keyword>
<dbReference type="GO" id="GO:0005876">
    <property type="term" value="C:spindle microtubule"/>
    <property type="evidence" value="ECO:0007669"/>
    <property type="project" value="InterPro"/>
</dbReference>
<proteinExistence type="inferred from homology"/>
<evidence type="ECO:0000256" key="15">
    <source>
        <dbReference type="ARBA" id="ARBA00023306"/>
    </source>
</evidence>
<evidence type="ECO:0000256" key="4">
    <source>
        <dbReference type="ARBA" id="ARBA00008491"/>
    </source>
</evidence>
<evidence type="ECO:0000256" key="2">
    <source>
        <dbReference type="ARBA" id="ARBA00004186"/>
    </source>
</evidence>
<keyword evidence="13" id="KW-0206">Cytoskeleton</keyword>
<reference evidence="19 20" key="1">
    <citation type="submission" date="2019-03" db="EMBL/GenBank/DDBJ databases">
        <title>Nematode-trapping fungi genome.</title>
        <authorList>
            <person name="Vidal-Diez De Ulzurrun G."/>
        </authorList>
    </citation>
    <scope>NUCLEOTIDE SEQUENCE [LARGE SCALE GENOMIC DNA]</scope>
    <source>
        <strain evidence="19 20">TWF154</strain>
    </source>
</reference>
<dbReference type="AlphaFoldDB" id="A0A7C8P5N3"/>
<evidence type="ECO:0000256" key="18">
    <source>
        <dbReference type="ARBA" id="ARBA00044346"/>
    </source>
</evidence>
<keyword evidence="6" id="KW-0963">Cytoplasm</keyword>
<evidence type="ECO:0000256" key="14">
    <source>
        <dbReference type="ARBA" id="ARBA00023242"/>
    </source>
</evidence>